<gene>
    <name evidence="1" type="ORF">S01H4_08639</name>
</gene>
<comment type="caution">
    <text evidence="1">The sequence shown here is derived from an EMBL/GenBank/DDBJ whole genome shotgun (WGS) entry which is preliminary data.</text>
</comment>
<organism evidence="1">
    <name type="scientific">marine sediment metagenome</name>
    <dbReference type="NCBI Taxonomy" id="412755"/>
    <lineage>
        <taxon>unclassified sequences</taxon>
        <taxon>metagenomes</taxon>
        <taxon>ecological metagenomes</taxon>
    </lineage>
</organism>
<name>X0ZNP2_9ZZZZ</name>
<evidence type="ECO:0000313" key="1">
    <source>
        <dbReference type="EMBL" id="GAG71014.1"/>
    </source>
</evidence>
<proteinExistence type="predicted"/>
<dbReference type="EMBL" id="BART01002994">
    <property type="protein sequence ID" value="GAG71014.1"/>
    <property type="molecule type" value="Genomic_DNA"/>
</dbReference>
<reference evidence="1" key="1">
    <citation type="journal article" date="2014" name="Front. Microbiol.">
        <title>High frequency of phylogenetically diverse reductive dehalogenase-homologous genes in deep subseafloor sedimentary metagenomes.</title>
        <authorList>
            <person name="Kawai M."/>
            <person name="Futagami T."/>
            <person name="Toyoda A."/>
            <person name="Takaki Y."/>
            <person name="Nishi S."/>
            <person name="Hori S."/>
            <person name="Arai W."/>
            <person name="Tsubouchi T."/>
            <person name="Morono Y."/>
            <person name="Uchiyama I."/>
            <person name="Ito T."/>
            <person name="Fujiyama A."/>
            <person name="Inagaki F."/>
            <person name="Takami H."/>
        </authorList>
    </citation>
    <scope>NUCLEOTIDE SEQUENCE</scope>
    <source>
        <strain evidence="1">Expedition CK06-06</strain>
    </source>
</reference>
<protein>
    <submittedName>
        <fullName evidence="1">Uncharacterized protein</fullName>
    </submittedName>
</protein>
<accession>X0ZNP2</accession>
<feature type="non-terminal residue" evidence="1">
    <location>
        <position position="1"/>
    </location>
</feature>
<dbReference type="AlphaFoldDB" id="X0ZNP2"/>
<sequence length="44" mass="5335">KEFGIRNGKRGLIVRDHELPIFNELIKTWEVRRDLYELNHSDKV</sequence>